<dbReference type="Proteomes" id="UP001163324">
    <property type="component" value="Chromosome 7"/>
</dbReference>
<sequence length="180" mass="19667">MLPLGRFFRIGMVIWHICLSSTSKAHVTENQDDRPTCEGSMTYHDEEVDVEFDSELGSEVGIKLYTPICSDLAIPTTTTGASVGTPDVESGIQTVAIPPTQIVHVTHITILTSDVSEPVTTKAMIKATPVHTPRVTVFATVRLPKRRTAGISPREGYIRLLTRDQIATIPVTTPGWDIVE</sequence>
<gene>
    <name evidence="1" type="ORF">N3K66_007183</name>
</gene>
<name>A0ACC0UUY7_9HYPO</name>
<dbReference type="EMBL" id="CM047946">
    <property type="protein sequence ID" value="KAI9897327.1"/>
    <property type="molecule type" value="Genomic_DNA"/>
</dbReference>
<protein>
    <submittedName>
        <fullName evidence="1">Uncharacterized protein</fullName>
    </submittedName>
</protein>
<keyword evidence="2" id="KW-1185">Reference proteome</keyword>
<comment type="caution">
    <text evidence="1">The sequence shown here is derived from an EMBL/GenBank/DDBJ whole genome shotgun (WGS) entry which is preliminary data.</text>
</comment>
<proteinExistence type="predicted"/>
<accession>A0ACC0UUY7</accession>
<evidence type="ECO:0000313" key="2">
    <source>
        <dbReference type="Proteomes" id="UP001163324"/>
    </source>
</evidence>
<reference evidence="1" key="1">
    <citation type="submission" date="2022-10" db="EMBL/GenBank/DDBJ databases">
        <title>Complete Genome of Trichothecium roseum strain YXFP-22015, a Plant Pathogen Isolated from Citrus.</title>
        <authorList>
            <person name="Wang Y."/>
            <person name="Zhu L."/>
        </authorList>
    </citation>
    <scope>NUCLEOTIDE SEQUENCE</scope>
    <source>
        <strain evidence="1">YXFP-22015</strain>
    </source>
</reference>
<evidence type="ECO:0000313" key="1">
    <source>
        <dbReference type="EMBL" id="KAI9897327.1"/>
    </source>
</evidence>
<organism evidence="1 2">
    <name type="scientific">Trichothecium roseum</name>
    <dbReference type="NCBI Taxonomy" id="47278"/>
    <lineage>
        <taxon>Eukaryota</taxon>
        <taxon>Fungi</taxon>
        <taxon>Dikarya</taxon>
        <taxon>Ascomycota</taxon>
        <taxon>Pezizomycotina</taxon>
        <taxon>Sordariomycetes</taxon>
        <taxon>Hypocreomycetidae</taxon>
        <taxon>Hypocreales</taxon>
        <taxon>Hypocreales incertae sedis</taxon>
        <taxon>Trichothecium</taxon>
    </lineage>
</organism>